<keyword evidence="1" id="KW-0093">Biotin biosynthesis</keyword>
<feature type="binding site" evidence="1">
    <location>
        <begin position="12"/>
        <end position="17"/>
    </location>
    <ligand>
        <name>ATP</name>
        <dbReference type="ChEBI" id="CHEBI:30616"/>
    </ligand>
</feature>
<dbReference type="InterPro" id="IPR027417">
    <property type="entry name" value="P-loop_NTPase"/>
</dbReference>
<gene>
    <name evidence="1 2" type="primary">bioD</name>
    <name evidence="2" type="ordered locus">ACMV_21080</name>
</gene>
<keyword evidence="1" id="KW-0963">Cytoplasm</keyword>
<dbReference type="RefSeq" id="WP_007423276.1">
    <property type="nucleotide sequence ID" value="NC_015186.1"/>
</dbReference>
<feature type="binding site" evidence="1">
    <location>
        <begin position="118"/>
        <end position="121"/>
    </location>
    <ligand>
        <name>ATP</name>
        <dbReference type="ChEBI" id="CHEBI:30616"/>
    </ligand>
</feature>
<dbReference type="UniPathway" id="UPA00078">
    <property type="reaction ID" value="UER00161"/>
</dbReference>
<dbReference type="InterPro" id="IPR004472">
    <property type="entry name" value="DTB_synth_BioD"/>
</dbReference>
<feature type="binding site" evidence="1">
    <location>
        <position position="52"/>
    </location>
    <ligand>
        <name>ATP</name>
        <dbReference type="ChEBI" id="CHEBI:30616"/>
    </ligand>
</feature>
<accession>F0J095</accession>
<dbReference type="EMBL" id="AP012035">
    <property type="protein sequence ID" value="BAJ81455.1"/>
    <property type="molecule type" value="Genomic_DNA"/>
</dbReference>
<dbReference type="HAMAP" id="MF_00336">
    <property type="entry name" value="BioD"/>
    <property type="match status" value="1"/>
</dbReference>
<comment type="similarity">
    <text evidence="1">Belongs to the dethiobiotin synthetase family.</text>
</comment>
<feature type="binding site" evidence="1">
    <location>
        <position position="118"/>
    </location>
    <ligand>
        <name>Mg(2+)</name>
        <dbReference type="ChEBI" id="CHEBI:18420"/>
    </ligand>
</feature>
<dbReference type="PANTHER" id="PTHR43210">
    <property type="entry name" value="DETHIOBIOTIN SYNTHETASE"/>
    <property type="match status" value="1"/>
</dbReference>
<evidence type="ECO:0000313" key="2">
    <source>
        <dbReference type="EMBL" id="BAJ81455.1"/>
    </source>
</evidence>
<dbReference type="AlphaFoldDB" id="F0J095"/>
<comment type="cofactor">
    <cofactor evidence="1">
        <name>Mg(2+)</name>
        <dbReference type="ChEBI" id="CHEBI:18420"/>
    </cofactor>
</comment>
<keyword evidence="1" id="KW-0460">Magnesium</keyword>
<sequence>MSHFFITASGTEIGKTHVAAGMIRHWRAGDVPARALKPVASGYQPALSASSDAGILLRAMGSSMVNDEAVATICPWRFPDPISPDMAAARSGRRIPFDDLVAFCQAEIVGAAGPMLVEGVGGAMVPLDETHTVRDWIAALGIEVVLVAGGYLGTISHTLCAVEALRARGIAIAAVVINPMEPLPVPVERTRESLLRHLGATPPPVFIDDTPDWHAWLDEAARR</sequence>
<organism evidence="2 3">
    <name type="scientific">Acidiphilium multivorum (strain DSM 11245 / JCM 8867 / NBRC 100883 / AIU 301)</name>
    <dbReference type="NCBI Taxonomy" id="926570"/>
    <lineage>
        <taxon>Bacteria</taxon>
        <taxon>Pseudomonadati</taxon>
        <taxon>Pseudomonadota</taxon>
        <taxon>Alphaproteobacteria</taxon>
        <taxon>Acetobacterales</taxon>
        <taxon>Acidocellaceae</taxon>
        <taxon>Acidiphilium</taxon>
    </lineage>
</organism>
<dbReference type="PIRSF" id="PIRSF006755">
    <property type="entry name" value="DTB_synth"/>
    <property type="match status" value="1"/>
</dbReference>
<proteinExistence type="inferred from homology"/>
<dbReference type="GO" id="GO:0005524">
    <property type="term" value="F:ATP binding"/>
    <property type="evidence" value="ECO:0007669"/>
    <property type="project" value="UniProtKB-UniRule"/>
</dbReference>
<keyword evidence="1" id="KW-0547">Nucleotide-binding</keyword>
<keyword evidence="1" id="KW-0479">Metal-binding</keyword>
<dbReference type="SMR" id="F0J095"/>
<dbReference type="OrthoDB" id="9802097at2"/>
<keyword evidence="1 2" id="KW-0436">Ligase</keyword>
<dbReference type="KEGG" id="amv:ACMV_21080"/>
<comment type="catalytic activity">
    <reaction evidence="1">
        <text>(7R,8S)-7,8-diammoniononanoate + CO2 + ATP = (4R,5S)-dethiobiotin + ADP + phosphate + 3 H(+)</text>
        <dbReference type="Rhea" id="RHEA:15805"/>
        <dbReference type="ChEBI" id="CHEBI:15378"/>
        <dbReference type="ChEBI" id="CHEBI:16526"/>
        <dbReference type="ChEBI" id="CHEBI:30616"/>
        <dbReference type="ChEBI" id="CHEBI:43474"/>
        <dbReference type="ChEBI" id="CHEBI:149469"/>
        <dbReference type="ChEBI" id="CHEBI:149473"/>
        <dbReference type="ChEBI" id="CHEBI:456216"/>
        <dbReference type="EC" id="6.3.3.3"/>
    </reaction>
</comment>
<feature type="active site" evidence="1">
    <location>
        <position position="37"/>
    </location>
</feature>
<evidence type="ECO:0000256" key="1">
    <source>
        <dbReference type="HAMAP-Rule" id="MF_00336"/>
    </source>
</evidence>
<feature type="binding site" evidence="1">
    <location>
        <position position="41"/>
    </location>
    <ligand>
        <name>substrate</name>
    </ligand>
</feature>
<dbReference type="Proteomes" id="UP000007100">
    <property type="component" value="Chromosome"/>
</dbReference>
<dbReference type="PANTHER" id="PTHR43210:SF5">
    <property type="entry name" value="DETHIOBIOTIN SYNTHETASE"/>
    <property type="match status" value="1"/>
</dbReference>
<evidence type="ECO:0000313" key="3">
    <source>
        <dbReference type="Proteomes" id="UP000007100"/>
    </source>
</evidence>
<comment type="pathway">
    <text evidence="1">Cofactor biosynthesis; biotin biosynthesis; biotin from 7,8-diaminononanoate: step 1/2.</text>
</comment>
<protein>
    <recommendedName>
        <fullName evidence="1">ATP-dependent dethiobiotin synthetase BioD</fullName>
        <ecNumber evidence="1">6.3.3.3</ecNumber>
    </recommendedName>
    <alternativeName>
        <fullName evidence="1">DTB synthetase</fullName>
        <shortName evidence="1">DTBS</shortName>
    </alternativeName>
    <alternativeName>
        <fullName evidence="1">Dethiobiotin synthase</fullName>
    </alternativeName>
</protein>
<dbReference type="GO" id="GO:0000287">
    <property type="term" value="F:magnesium ion binding"/>
    <property type="evidence" value="ECO:0007669"/>
    <property type="project" value="UniProtKB-UniRule"/>
</dbReference>
<dbReference type="Gene3D" id="3.40.50.300">
    <property type="entry name" value="P-loop containing nucleotide triphosphate hydrolases"/>
    <property type="match status" value="1"/>
</dbReference>
<dbReference type="HOGENOM" id="CLU_072551_3_1_5"/>
<dbReference type="GO" id="GO:0009102">
    <property type="term" value="P:biotin biosynthetic process"/>
    <property type="evidence" value="ECO:0007669"/>
    <property type="project" value="UniProtKB-UniRule"/>
</dbReference>
<dbReference type="GO" id="GO:0005829">
    <property type="term" value="C:cytosol"/>
    <property type="evidence" value="ECO:0007669"/>
    <property type="project" value="TreeGrafter"/>
</dbReference>
<name>F0J095_ACIMA</name>
<dbReference type="Pfam" id="PF13500">
    <property type="entry name" value="AAA_26"/>
    <property type="match status" value="1"/>
</dbReference>
<dbReference type="GO" id="GO:0004141">
    <property type="term" value="F:dethiobiotin synthase activity"/>
    <property type="evidence" value="ECO:0007669"/>
    <property type="project" value="UniProtKB-UniRule"/>
</dbReference>
<comment type="function">
    <text evidence="1">Catalyzes a mechanistically unusual reaction, the ATP-dependent insertion of CO2 between the N7 and N8 nitrogen atoms of 7,8-diaminopelargonic acid (DAPA, also called 7,8-diammoniononanoate) to form a ureido ring.</text>
</comment>
<keyword evidence="1" id="KW-0067">ATP-binding</keyword>
<dbReference type="CDD" id="cd03109">
    <property type="entry name" value="DTBS"/>
    <property type="match status" value="1"/>
</dbReference>
<comment type="caution">
    <text evidence="1">Lacks conserved residue(s) required for the propagation of feature annotation.</text>
</comment>
<dbReference type="NCBIfam" id="TIGR00347">
    <property type="entry name" value="bioD"/>
    <property type="match status" value="1"/>
</dbReference>
<feature type="binding site" evidence="1">
    <location>
        <position position="16"/>
    </location>
    <ligand>
        <name>Mg(2+)</name>
        <dbReference type="ChEBI" id="CHEBI:18420"/>
    </ligand>
</feature>
<comment type="subcellular location">
    <subcellularLocation>
        <location evidence="1">Cytoplasm</location>
    </subcellularLocation>
</comment>
<reference evidence="2 3" key="1">
    <citation type="submission" date="2010-12" db="EMBL/GenBank/DDBJ databases">
        <title>Whole genome sequence of Acidiphilium multivorum AIU301.</title>
        <authorList>
            <person name="Narita-Yamada S."/>
            <person name="Nakamura S."/>
            <person name="Ito N."/>
            <person name="Takarada H."/>
            <person name="Katano Y."/>
            <person name="Nakazawa H."/>
            <person name="Hosoyama A."/>
            <person name="Yamada R."/>
            <person name="Fujita N."/>
        </authorList>
    </citation>
    <scope>NUCLEOTIDE SEQUENCE [LARGE SCALE GENOMIC DNA]</scope>
    <source>
        <strain evidence="3">DSM 11245 / JCM 8867 / AIU301</strain>
    </source>
</reference>
<keyword evidence="3" id="KW-1185">Reference proteome</keyword>
<dbReference type="EC" id="6.3.3.3" evidence="1"/>
<comment type="subunit">
    <text evidence="1">Homodimer.</text>
</comment>
<dbReference type="SUPFAM" id="SSF52540">
    <property type="entry name" value="P-loop containing nucleoside triphosphate hydrolases"/>
    <property type="match status" value="1"/>
</dbReference>
<feature type="binding site" evidence="1">
    <location>
        <position position="52"/>
    </location>
    <ligand>
        <name>Mg(2+)</name>
        <dbReference type="ChEBI" id="CHEBI:18420"/>
    </ligand>
</feature>